<reference evidence="1 2" key="1">
    <citation type="submission" date="2024-09" db="EMBL/GenBank/DDBJ databases">
        <authorList>
            <person name="Sun Q."/>
            <person name="Mori K."/>
        </authorList>
    </citation>
    <scope>NUCLEOTIDE SEQUENCE [LARGE SCALE GENOMIC DNA]</scope>
    <source>
        <strain evidence="1 2">TISTR 2452</strain>
    </source>
</reference>
<name>A0ABV5KZZ7_9BACL</name>
<organism evidence="1 2">
    <name type="scientific">Paenibacillus aurantiacus</name>
    <dbReference type="NCBI Taxonomy" id="1936118"/>
    <lineage>
        <taxon>Bacteria</taxon>
        <taxon>Bacillati</taxon>
        <taxon>Bacillota</taxon>
        <taxon>Bacilli</taxon>
        <taxon>Bacillales</taxon>
        <taxon>Paenibacillaceae</taxon>
        <taxon>Paenibacillus</taxon>
    </lineage>
</organism>
<accession>A0ABV5KZZ7</accession>
<evidence type="ECO:0000313" key="2">
    <source>
        <dbReference type="Proteomes" id="UP001589747"/>
    </source>
</evidence>
<dbReference type="Pfam" id="PF08795">
    <property type="entry name" value="DUF1796"/>
    <property type="match status" value="1"/>
</dbReference>
<dbReference type="Proteomes" id="UP001589747">
    <property type="component" value="Unassembled WGS sequence"/>
</dbReference>
<keyword evidence="2" id="KW-1185">Reference proteome</keyword>
<dbReference type="RefSeq" id="WP_377500070.1">
    <property type="nucleotide sequence ID" value="NZ_JBHMDO010000044.1"/>
</dbReference>
<gene>
    <name evidence="1" type="ORF">ACFFSY_27155</name>
</gene>
<evidence type="ECO:0000313" key="1">
    <source>
        <dbReference type="EMBL" id="MFB9329632.1"/>
    </source>
</evidence>
<sequence>MKLSALKGTYDAIYSLGDVCLAGIQMEHHGMRHVAGPLDWMASYNLPQVIRLLANRFAGFMDYNHLRVEGMAGEKIYLVKEMEYDILSNHDFFVHNNFPPHLAAYPEIKAKYDRRVSRFLEKAANSNKILYIRTEATFEQTIELQAVLAGLVANDFRLLIINHDPVPGIVELDWGIDKVCALQLPNDEKWNGNNHLWAQIFSHITLTEN</sequence>
<protein>
    <submittedName>
        <fullName evidence="1">DUF1796 family putative cysteine peptidase</fullName>
    </submittedName>
</protein>
<proteinExistence type="predicted"/>
<dbReference type="EMBL" id="JBHMDO010000044">
    <property type="protein sequence ID" value="MFB9329632.1"/>
    <property type="molecule type" value="Genomic_DNA"/>
</dbReference>
<dbReference type="InterPro" id="IPR014903">
    <property type="entry name" value="DUF1796"/>
</dbReference>
<comment type="caution">
    <text evidence="1">The sequence shown here is derived from an EMBL/GenBank/DDBJ whole genome shotgun (WGS) entry which is preliminary data.</text>
</comment>